<feature type="transmembrane region" description="Helical" evidence="2">
    <location>
        <begin position="662"/>
        <end position="684"/>
    </location>
</feature>
<evidence type="ECO:0000313" key="5">
    <source>
        <dbReference type="Proteomes" id="UP001500909"/>
    </source>
</evidence>
<feature type="transmembrane region" description="Helical" evidence="2">
    <location>
        <begin position="415"/>
        <end position="439"/>
    </location>
</feature>
<dbReference type="InterPro" id="IPR009081">
    <property type="entry name" value="PP-bd_ACP"/>
</dbReference>
<dbReference type="SUPFAM" id="SSF51161">
    <property type="entry name" value="Trimeric LpxA-like enzymes"/>
    <property type="match status" value="3"/>
</dbReference>
<feature type="transmembrane region" description="Helical" evidence="2">
    <location>
        <begin position="178"/>
        <end position="200"/>
    </location>
</feature>
<evidence type="ECO:0000313" key="4">
    <source>
        <dbReference type="EMBL" id="GAA0491585.1"/>
    </source>
</evidence>
<dbReference type="Gene3D" id="1.10.1200.10">
    <property type="entry name" value="ACP-like"/>
    <property type="match status" value="1"/>
</dbReference>
<feature type="transmembrane region" description="Helical" evidence="2">
    <location>
        <begin position="375"/>
        <end position="395"/>
    </location>
</feature>
<dbReference type="SUPFAM" id="SSF47336">
    <property type="entry name" value="ACP-like"/>
    <property type="match status" value="1"/>
</dbReference>
<keyword evidence="2" id="KW-1133">Transmembrane helix</keyword>
<dbReference type="Proteomes" id="UP001500909">
    <property type="component" value="Unassembled WGS sequence"/>
</dbReference>
<dbReference type="InterPro" id="IPR050179">
    <property type="entry name" value="Trans_hexapeptide_repeat"/>
</dbReference>
<name>A0ABN1B6Y6_9ACTN</name>
<keyword evidence="2" id="KW-0472">Membrane</keyword>
<dbReference type="PROSITE" id="PS50075">
    <property type="entry name" value="CARRIER"/>
    <property type="match status" value="1"/>
</dbReference>
<dbReference type="RefSeq" id="WP_346099085.1">
    <property type="nucleotide sequence ID" value="NZ_BAAABY010000048.1"/>
</dbReference>
<sequence length="845" mass="91899">MVGKPIKASTVQLDSPATPGIAHQEREGPAATVEEALTQVLAGVLKTERVSVDDHFFDDLAADSLLMAQFCARVRKQDHLPSVSMKDIYRYPTIRGLATALGGASDPADVPPVPVAPSSPVSRETLTPATGSTPQYVLCGTVQLLVFLGYAYLTALALSLGYDWIAAGTGLLDSYLRAVLFGGAVFVGVCTLPILAKWVLIGRWSPRRIRIWSPAYFRFWVVRTLVQMSPLVLFAGSPVFVLYLKALGAHIGRGVAIFSKQVPVCTDLLTVGDHSVISKDSSFTCYRAEAGWIRTGTVTLGKNVYISEATVLDIDSSLGDEAQLGHASSLHSGQHIPDGERWHGSPAQPAEANYRPTGSARCSVLSKVSFSVVQLLTAVAVYMPLMIGGASLLLSEVPEFSAPAITESPSLTRWAFYRDALVVSFVLFFGSLLSGLLLIATVPRLLHLLVKPDKDYRLYGFHYSLHRAVARFTNSRFLMRLAGDSSYVVHYLRAIGYHLPDVEQTGSNFGTEVKHENPYLSTVGTGTMVADGLSLMNASYTATSFRVERVVIGPHNFLGNQVLYPPQGKTGDNCLLATKVMVPIDGPVREGVGLLGSPSFEIPRMVERDASHLKTAEEMRSRLRAKNRHNTLTLLSFLLARWIYTFGILVLVWGAASFYGSLGAAAIAPATVLTLAFSAVYTAFAERAATGFRQQKPVFCSIYDRAFWRHELFWKHQAIDMRLLNGTPFKGLFWRLLGVRLGRRLFDDGCKMPERTLVTIGDDCTLNAGAVIQCHSQEDGSFKSDRTSLGNGCTVGINTLVHYGVTVGDGVVLAPDSFLMKGEEVPPHSRWGGNPARDITGLPPR</sequence>
<dbReference type="InterPro" id="IPR012728">
    <property type="entry name" value="Pls/PosA_C"/>
</dbReference>
<gene>
    <name evidence="4" type="ORF">GCM10010361_66090</name>
</gene>
<dbReference type="PANTHER" id="PTHR43300">
    <property type="entry name" value="ACETYLTRANSFERASE"/>
    <property type="match status" value="1"/>
</dbReference>
<comment type="caution">
    <text evidence="4">The sequence shown here is derived from an EMBL/GenBank/DDBJ whole genome shotgun (WGS) entry which is preliminary data.</text>
</comment>
<feature type="domain" description="Carrier" evidence="3">
    <location>
        <begin position="28"/>
        <end position="105"/>
    </location>
</feature>
<evidence type="ECO:0000259" key="3">
    <source>
        <dbReference type="PROSITE" id="PS50075"/>
    </source>
</evidence>
<accession>A0ABN1B6Y6</accession>
<dbReference type="Gene3D" id="2.160.10.10">
    <property type="entry name" value="Hexapeptide repeat proteins"/>
    <property type="match status" value="2"/>
</dbReference>
<organism evidence="4 5">
    <name type="scientific">Streptomyces olivaceiscleroticus</name>
    <dbReference type="NCBI Taxonomy" id="68245"/>
    <lineage>
        <taxon>Bacteria</taxon>
        <taxon>Bacillati</taxon>
        <taxon>Actinomycetota</taxon>
        <taxon>Actinomycetes</taxon>
        <taxon>Kitasatosporales</taxon>
        <taxon>Streptomycetaceae</taxon>
        <taxon>Streptomyces</taxon>
    </lineage>
</organism>
<evidence type="ECO:0000256" key="2">
    <source>
        <dbReference type="SAM" id="Phobius"/>
    </source>
</evidence>
<keyword evidence="2" id="KW-0812">Transmembrane</keyword>
<dbReference type="EMBL" id="BAAABY010000048">
    <property type="protein sequence ID" value="GAA0491585.1"/>
    <property type="molecule type" value="Genomic_DNA"/>
</dbReference>
<dbReference type="InterPro" id="IPR011004">
    <property type="entry name" value="Trimer_LpxA-like_sf"/>
</dbReference>
<feature type="transmembrane region" description="Helical" evidence="2">
    <location>
        <begin position="144"/>
        <end position="166"/>
    </location>
</feature>
<reference evidence="4 5" key="1">
    <citation type="journal article" date="2019" name="Int. J. Syst. Evol. Microbiol.">
        <title>The Global Catalogue of Microorganisms (GCM) 10K type strain sequencing project: providing services to taxonomists for standard genome sequencing and annotation.</title>
        <authorList>
            <consortium name="The Broad Institute Genomics Platform"/>
            <consortium name="The Broad Institute Genome Sequencing Center for Infectious Disease"/>
            <person name="Wu L."/>
            <person name="Ma J."/>
        </authorList>
    </citation>
    <scope>NUCLEOTIDE SEQUENCE [LARGE SCALE GENOMIC DNA]</scope>
    <source>
        <strain evidence="4 5">JCM 4805</strain>
    </source>
</reference>
<feature type="region of interest" description="Disordered" evidence="1">
    <location>
        <begin position="329"/>
        <end position="354"/>
    </location>
</feature>
<dbReference type="NCBIfam" id="TIGR02353">
    <property type="entry name" value="NRPS_term_dom"/>
    <property type="match status" value="1"/>
</dbReference>
<dbReference type="Pfam" id="PF00550">
    <property type="entry name" value="PP-binding"/>
    <property type="match status" value="1"/>
</dbReference>
<evidence type="ECO:0000256" key="1">
    <source>
        <dbReference type="SAM" id="MobiDB-lite"/>
    </source>
</evidence>
<keyword evidence="5" id="KW-1185">Reference proteome</keyword>
<proteinExistence type="predicted"/>
<feature type="transmembrane region" description="Helical" evidence="2">
    <location>
        <begin position="632"/>
        <end position="656"/>
    </location>
</feature>
<dbReference type="PANTHER" id="PTHR43300:SF11">
    <property type="entry name" value="ACETYLTRANSFERASE RV3034C-RELATED"/>
    <property type="match status" value="1"/>
</dbReference>
<feature type="region of interest" description="Disordered" evidence="1">
    <location>
        <begin position="824"/>
        <end position="845"/>
    </location>
</feature>
<protein>
    <recommendedName>
        <fullName evidence="3">Carrier domain-containing protein</fullName>
    </recommendedName>
</protein>
<dbReference type="InterPro" id="IPR036736">
    <property type="entry name" value="ACP-like_sf"/>
</dbReference>